<dbReference type="GO" id="GO:0016818">
    <property type="term" value="F:hydrolase activity, acting on acid anhydrides, in phosphorus-containing anhydrides"/>
    <property type="evidence" value="ECO:0007669"/>
    <property type="project" value="InterPro"/>
</dbReference>
<dbReference type="SUPFAM" id="SSF52540">
    <property type="entry name" value="P-loop containing nucleoside triphosphate hydrolases"/>
    <property type="match status" value="1"/>
</dbReference>
<dbReference type="HAMAP" id="MF_02206">
    <property type="entry name" value="DinG_exonucl"/>
    <property type="match status" value="1"/>
</dbReference>
<evidence type="ECO:0000256" key="5">
    <source>
        <dbReference type="ARBA" id="ARBA00022840"/>
    </source>
</evidence>
<protein>
    <recommendedName>
        <fullName evidence="6 7">3'-5' exonuclease DinG</fullName>
        <ecNumber evidence="6 7">3.1.-.-</ecNumber>
    </recommendedName>
</protein>
<dbReference type="NCBIfam" id="TIGR00573">
    <property type="entry name" value="dnaq"/>
    <property type="match status" value="1"/>
</dbReference>
<dbReference type="NCBIfam" id="TIGR01407">
    <property type="entry name" value="dinG_rel"/>
    <property type="match status" value="1"/>
</dbReference>
<dbReference type="KEGG" id="dbc:MFMK1_002294"/>
<dbReference type="GO" id="GO:0008408">
    <property type="term" value="F:3'-5' exonuclease activity"/>
    <property type="evidence" value="ECO:0007669"/>
    <property type="project" value="UniProtKB-UniRule"/>
</dbReference>
<feature type="coiled-coil region" evidence="8">
    <location>
        <begin position="565"/>
        <end position="592"/>
    </location>
</feature>
<evidence type="ECO:0000259" key="9">
    <source>
        <dbReference type="PROSITE" id="PS51193"/>
    </source>
</evidence>
<dbReference type="InterPro" id="IPR006555">
    <property type="entry name" value="ATP-dep_Helicase_C"/>
</dbReference>
<evidence type="ECO:0000256" key="3">
    <source>
        <dbReference type="ARBA" id="ARBA00022801"/>
    </source>
</evidence>
<dbReference type="GO" id="GO:0003677">
    <property type="term" value="F:DNA binding"/>
    <property type="evidence" value="ECO:0007669"/>
    <property type="project" value="InterPro"/>
</dbReference>
<dbReference type="Proteomes" id="UP001329915">
    <property type="component" value="Chromosome"/>
</dbReference>
<reference evidence="10 11" key="1">
    <citation type="submission" date="2023-04" db="EMBL/GenBank/DDBJ databases">
        <authorList>
            <person name="Hsu D."/>
        </authorList>
    </citation>
    <scope>NUCLEOTIDE SEQUENCE [LARGE SCALE GENOMIC DNA]</scope>
    <source>
        <strain evidence="10 11">MK1</strain>
    </source>
</reference>
<dbReference type="Pfam" id="PF00929">
    <property type="entry name" value="RNase_T"/>
    <property type="match status" value="1"/>
</dbReference>
<dbReference type="EC" id="3.1.-.-" evidence="6 7"/>
<comment type="function">
    <text evidence="6 7">3'-5' exonuclease.</text>
</comment>
<dbReference type="InterPro" id="IPR006310">
    <property type="entry name" value="DinG"/>
</dbReference>
<evidence type="ECO:0000256" key="4">
    <source>
        <dbReference type="ARBA" id="ARBA00022839"/>
    </source>
</evidence>
<evidence type="ECO:0000313" key="10">
    <source>
        <dbReference type="EMBL" id="WRO22464.1"/>
    </source>
</evidence>
<organism evidence="10 11">
    <name type="scientific">Metallumcola ferriviriculae</name>
    <dbReference type="NCBI Taxonomy" id="3039180"/>
    <lineage>
        <taxon>Bacteria</taxon>
        <taxon>Bacillati</taxon>
        <taxon>Bacillota</taxon>
        <taxon>Clostridia</taxon>
        <taxon>Neomoorellales</taxon>
        <taxon>Desulfitibacteraceae</taxon>
        <taxon>Metallumcola</taxon>
    </lineage>
</organism>
<dbReference type="InterPro" id="IPR014013">
    <property type="entry name" value="Helic_SF1/SF2_ATP-bd_DinG/Rad3"/>
</dbReference>
<dbReference type="InterPro" id="IPR036397">
    <property type="entry name" value="RNaseH_sf"/>
</dbReference>
<dbReference type="PANTHER" id="PTHR11472:SF34">
    <property type="entry name" value="REGULATOR OF TELOMERE ELONGATION HELICASE 1"/>
    <property type="match status" value="1"/>
</dbReference>
<evidence type="ECO:0000256" key="7">
    <source>
        <dbReference type="RuleBase" id="RU364106"/>
    </source>
</evidence>
<keyword evidence="8" id="KW-0175">Coiled coil</keyword>
<dbReference type="Gene3D" id="3.30.420.10">
    <property type="entry name" value="Ribonuclease H-like superfamily/Ribonuclease H"/>
    <property type="match status" value="1"/>
</dbReference>
<dbReference type="InterPro" id="IPR013520">
    <property type="entry name" value="Ribonucl_H"/>
</dbReference>
<sequence length="899" mass="101440">MVKYPAVVVLDVETSGLDPKGDCIIEVGAVKLQQGEIVDRYHSLIFFDGDLSTPISQLTGISSAELKDAPSWGEVHGDLGKFCGSSVVAGHNIAFDVGFLSAAGFTTSAGIIDTLTLARVFFPLFSSHSLDYLQKRLLSHTGVRHRALGDAESTALLLQLFFEKIYNLDVNTVHRVINVASNWEGKLAFTLALENMAWDVDSVEKKERDKDKDKPAVNSELPFTKEAVREIFIGSEGMASVFEHYEQRSQQLDMTEFVYHSLAEDGFLVVEAETGTGKTLAYLVPSAVWSLNSGQRVMISTNTLSLQQQLWEKDIPLLKRILPADFQAALIKGRTNYLCLRKWNYWLAQGEALPEQMREFLITVLIWQTRTGTGDKAELNIKQRQYELWQKMAAEGETCWGSSCTWFKSCYVTRVKRKAAGANIIVANHALVLADAFSEVKVLPEYSRLIIDEAHHFEETVARQLGRTIQHQQLIGLVQDIAAQKAPIQFAAVFPQGNLVKLHENAKELAEDIRQLAAITTEYLEQCSEKSLRITPVVAASPFWQQWHKMAQIVQDKFKYIFELLQELEDEIDRMDLQTEAWVKELQGLENKVGNIITYFQEIFLVNDRDFVTWFELTGAKAVIWNRRPINVGPLLQDFYAEYDSLVFTSATLTIANRFKFFANSLALTDWPAEYKQVASPFDHRVQSVICVPKDLPPANSEKFLEKSVPLIEQIISSVGGSTLVLFTSHKMLRDCYYPLRSSFKGTGIKILGQGIDGDRWQLVEELKNNSNAVILGAQSFWEGVDIQGDNLRCVIMMRLPFLPPTDPSVAARLEQLEEQQKNSFYHLSLPLAILRFKQGIGRLIRSKRDRGVAVILDSRIISKRYGSYFFSSLPGTGVKLLDSKNLVAEMEIFFNQKK</sequence>
<proteinExistence type="inferred from homology"/>
<dbReference type="Gene3D" id="3.40.50.300">
    <property type="entry name" value="P-loop containing nucleotide triphosphate hydrolases"/>
    <property type="match status" value="2"/>
</dbReference>
<dbReference type="AlphaFoldDB" id="A0AAU0UNU4"/>
<dbReference type="SMART" id="SM00479">
    <property type="entry name" value="EXOIII"/>
    <property type="match status" value="1"/>
</dbReference>
<dbReference type="RefSeq" id="WP_366921876.1">
    <property type="nucleotide sequence ID" value="NZ_CP121694.1"/>
</dbReference>
<dbReference type="FunFam" id="3.30.420.10:FF:000045">
    <property type="entry name" value="3'-5' exonuclease DinG"/>
    <property type="match status" value="1"/>
</dbReference>
<evidence type="ECO:0000256" key="8">
    <source>
        <dbReference type="SAM" id="Coils"/>
    </source>
</evidence>
<keyword evidence="11" id="KW-1185">Reference proteome</keyword>
<keyword evidence="2 6" id="KW-0547">Nucleotide-binding</keyword>
<dbReference type="GO" id="GO:0003887">
    <property type="term" value="F:DNA-directed DNA polymerase activity"/>
    <property type="evidence" value="ECO:0007669"/>
    <property type="project" value="InterPro"/>
</dbReference>
<dbReference type="EMBL" id="CP121694">
    <property type="protein sequence ID" value="WRO22464.1"/>
    <property type="molecule type" value="Genomic_DNA"/>
</dbReference>
<dbReference type="InterPro" id="IPR045028">
    <property type="entry name" value="DinG/Rad3-like"/>
</dbReference>
<evidence type="ECO:0000313" key="11">
    <source>
        <dbReference type="Proteomes" id="UP001329915"/>
    </source>
</evidence>
<dbReference type="SUPFAM" id="SSF53098">
    <property type="entry name" value="Ribonuclease H-like"/>
    <property type="match status" value="1"/>
</dbReference>
<dbReference type="Pfam" id="PF13307">
    <property type="entry name" value="Helicase_C_2"/>
    <property type="match status" value="1"/>
</dbReference>
<keyword evidence="1 6" id="KW-0540">Nuclease</keyword>
<evidence type="ECO:0000256" key="6">
    <source>
        <dbReference type="HAMAP-Rule" id="MF_02206"/>
    </source>
</evidence>
<accession>A0AAU0UNU4</accession>
<dbReference type="InterPro" id="IPR012337">
    <property type="entry name" value="RNaseH-like_sf"/>
</dbReference>
<dbReference type="PROSITE" id="PS51193">
    <property type="entry name" value="HELICASE_ATP_BIND_2"/>
    <property type="match status" value="1"/>
</dbReference>
<comment type="similarity">
    <text evidence="6 7">Belongs to the helicase family. DinG subfamily. Type 2 sub-subfamily.</text>
</comment>
<evidence type="ECO:0000256" key="1">
    <source>
        <dbReference type="ARBA" id="ARBA00022722"/>
    </source>
</evidence>
<dbReference type="InterPro" id="IPR006054">
    <property type="entry name" value="DnaQ"/>
</dbReference>
<keyword evidence="4 6" id="KW-0269">Exonuclease</keyword>
<keyword evidence="5 6" id="KW-0067">ATP-binding</keyword>
<keyword evidence="3 6" id="KW-0378">Hydrolase</keyword>
<feature type="short sequence motif" description="DEAH box" evidence="6">
    <location>
        <begin position="452"/>
        <end position="455"/>
    </location>
</feature>
<dbReference type="GO" id="GO:0003678">
    <property type="term" value="F:DNA helicase activity"/>
    <property type="evidence" value="ECO:0007669"/>
    <property type="project" value="TreeGrafter"/>
</dbReference>
<dbReference type="InterPro" id="IPR027417">
    <property type="entry name" value="P-loop_NTPase"/>
</dbReference>
<dbReference type="CDD" id="cd06127">
    <property type="entry name" value="DEDDh"/>
    <property type="match status" value="1"/>
</dbReference>
<dbReference type="SMART" id="SM00491">
    <property type="entry name" value="HELICc2"/>
    <property type="match status" value="1"/>
</dbReference>
<dbReference type="GO" id="GO:0005524">
    <property type="term" value="F:ATP binding"/>
    <property type="evidence" value="ECO:0007669"/>
    <property type="project" value="UniProtKB-UniRule"/>
</dbReference>
<dbReference type="PANTHER" id="PTHR11472">
    <property type="entry name" value="DNA REPAIR DEAD HELICASE RAD3/XP-D SUBFAMILY MEMBER"/>
    <property type="match status" value="1"/>
</dbReference>
<dbReference type="GO" id="GO:0006260">
    <property type="term" value="P:DNA replication"/>
    <property type="evidence" value="ECO:0007669"/>
    <property type="project" value="InterPro"/>
</dbReference>
<feature type="domain" description="Helicase ATP-binding" evidence="9">
    <location>
        <begin position="237"/>
        <end position="520"/>
    </location>
</feature>
<gene>
    <name evidence="6 7" type="primary">dinG</name>
    <name evidence="10" type="ORF">MFMK1_002294</name>
</gene>
<feature type="binding site" evidence="6">
    <location>
        <begin position="272"/>
        <end position="279"/>
    </location>
    <ligand>
        <name>ATP</name>
        <dbReference type="ChEBI" id="CHEBI:30616"/>
    </ligand>
</feature>
<evidence type="ECO:0000256" key="2">
    <source>
        <dbReference type="ARBA" id="ARBA00022741"/>
    </source>
</evidence>
<name>A0AAU0UNU4_9FIRM</name>